<evidence type="ECO:0000313" key="4">
    <source>
        <dbReference type="EMBL" id="MBB4618712.1"/>
    </source>
</evidence>
<dbReference type="SUPFAM" id="SSF53474">
    <property type="entry name" value="alpha/beta-Hydrolases"/>
    <property type="match status" value="1"/>
</dbReference>
<dbReference type="PANTHER" id="PTHR48081">
    <property type="entry name" value="AB HYDROLASE SUPERFAMILY PROTEIN C4A8.06C"/>
    <property type="match status" value="1"/>
</dbReference>
<dbReference type="InterPro" id="IPR029058">
    <property type="entry name" value="AB_hydrolase_fold"/>
</dbReference>
<dbReference type="Gene3D" id="3.40.50.1820">
    <property type="entry name" value="alpha/beta hydrolase"/>
    <property type="match status" value="1"/>
</dbReference>
<dbReference type="AlphaFoldDB" id="A0A7W7AKH2"/>
<evidence type="ECO:0000256" key="2">
    <source>
        <dbReference type="SAM" id="SignalP"/>
    </source>
</evidence>
<dbReference type="PANTHER" id="PTHR48081:SF6">
    <property type="entry name" value="PEPTIDASE S9 PROLYL OLIGOPEPTIDASE CATALYTIC DOMAIN-CONTAINING PROTEIN"/>
    <property type="match status" value="1"/>
</dbReference>
<comment type="caution">
    <text evidence="4">The sequence shown here is derived from an EMBL/GenBank/DDBJ whole genome shotgun (WGS) entry which is preliminary data.</text>
</comment>
<keyword evidence="5" id="KW-1185">Reference proteome</keyword>
<dbReference type="InterPro" id="IPR002925">
    <property type="entry name" value="Dienelactn_hydro"/>
</dbReference>
<organism evidence="4 5">
    <name type="scientific">Sphingomonas abaci</name>
    <dbReference type="NCBI Taxonomy" id="237611"/>
    <lineage>
        <taxon>Bacteria</taxon>
        <taxon>Pseudomonadati</taxon>
        <taxon>Pseudomonadota</taxon>
        <taxon>Alphaproteobacteria</taxon>
        <taxon>Sphingomonadales</taxon>
        <taxon>Sphingomonadaceae</taxon>
        <taxon>Sphingomonas</taxon>
    </lineage>
</organism>
<reference evidence="4 5" key="1">
    <citation type="submission" date="2020-08" db="EMBL/GenBank/DDBJ databases">
        <title>Genomic Encyclopedia of Type Strains, Phase IV (KMG-IV): sequencing the most valuable type-strain genomes for metagenomic binning, comparative biology and taxonomic classification.</title>
        <authorList>
            <person name="Goeker M."/>
        </authorList>
    </citation>
    <scope>NUCLEOTIDE SEQUENCE [LARGE SCALE GENOMIC DNA]</scope>
    <source>
        <strain evidence="4 5">DSM 15867</strain>
    </source>
</reference>
<evidence type="ECO:0000313" key="5">
    <source>
        <dbReference type="Proteomes" id="UP000574769"/>
    </source>
</evidence>
<feature type="domain" description="Dienelactone hydrolase" evidence="3">
    <location>
        <begin position="166"/>
        <end position="277"/>
    </location>
</feature>
<dbReference type="InterPro" id="IPR050300">
    <property type="entry name" value="GDXG_lipolytic_enzyme"/>
</dbReference>
<dbReference type="Proteomes" id="UP000574769">
    <property type="component" value="Unassembled WGS sequence"/>
</dbReference>
<evidence type="ECO:0000259" key="3">
    <source>
        <dbReference type="Pfam" id="PF01738"/>
    </source>
</evidence>
<dbReference type="GO" id="GO:0016787">
    <property type="term" value="F:hydrolase activity"/>
    <property type="evidence" value="ECO:0007669"/>
    <property type="project" value="UniProtKB-KW"/>
</dbReference>
<feature type="signal peptide" evidence="2">
    <location>
        <begin position="1"/>
        <end position="20"/>
    </location>
</feature>
<dbReference type="EMBL" id="JACHNY010000006">
    <property type="protein sequence ID" value="MBB4618712.1"/>
    <property type="molecule type" value="Genomic_DNA"/>
</dbReference>
<feature type="chain" id="PRO_5031294867" evidence="2">
    <location>
        <begin position="21"/>
        <end position="315"/>
    </location>
</feature>
<gene>
    <name evidence="4" type="ORF">GGQ96_002858</name>
</gene>
<name>A0A7W7AKH2_9SPHN</name>
<dbReference type="RefSeq" id="WP_184115885.1">
    <property type="nucleotide sequence ID" value="NZ_JACHNY010000006.1"/>
</dbReference>
<proteinExistence type="predicted"/>
<dbReference type="Pfam" id="PF01738">
    <property type="entry name" value="DLH"/>
    <property type="match status" value="1"/>
</dbReference>
<keyword evidence="2" id="KW-0732">Signal</keyword>
<keyword evidence="1" id="KW-0378">Hydrolase</keyword>
<protein>
    <submittedName>
        <fullName evidence="4">Acetyl esterase/lipase</fullName>
    </submittedName>
</protein>
<accession>A0A7W7AKH2</accession>
<sequence length="315" mass="32330">MARILIGGAVLAAMTVPAAAQDARMTVMAPPAEPAAIPLGTGPGQSATAPAESWFRQYGVAMTRNVSVATLTPVLPDPAKATGAAAIVAPGGGFLMLSMENEGWRVARALADRGIAAFVLKYRLKPTPADLPGFERAVNAMFASVGRPRTRLGPDAAAAGLADQVADARAAVRLVRARAAEWQVAPNRIGMIGFSVGAMTTMVTALSAPDTKLAFIAPIYGSMEAVMVPKAAPPLFAVLAADDPLFARKGLGLIDSWQQAGRPVEFHLYQGGGHGFGLGKPGTTSPGWFDAFTRWLTVSGITPSAPTGQSSGAAG</sequence>
<evidence type="ECO:0000256" key="1">
    <source>
        <dbReference type="ARBA" id="ARBA00022801"/>
    </source>
</evidence>